<protein>
    <submittedName>
        <fullName evidence="2">SseB family protein</fullName>
    </submittedName>
</protein>
<evidence type="ECO:0000313" key="2">
    <source>
        <dbReference type="EMBL" id="NKY23866.1"/>
    </source>
</evidence>
<evidence type="ECO:0000313" key="3">
    <source>
        <dbReference type="Proteomes" id="UP000581206"/>
    </source>
</evidence>
<dbReference type="InterPro" id="IPR009839">
    <property type="entry name" value="SseB_N"/>
</dbReference>
<dbReference type="Proteomes" id="UP000581206">
    <property type="component" value="Unassembled WGS sequence"/>
</dbReference>
<dbReference type="EMBL" id="JAAXOX010000009">
    <property type="protein sequence ID" value="NKY23866.1"/>
    <property type="molecule type" value="Genomic_DNA"/>
</dbReference>
<reference evidence="2 3" key="1">
    <citation type="submission" date="2020-04" db="EMBL/GenBank/DDBJ databases">
        <title>MicrobeNet Type strains.</title>
        <authorList>
            <person name="Nicholson A.C."/>
        </authorList>
    </citation>
    <scope>NUCLEOTIDE SEQUENCE [LARGE SCALE GENOMIC DNA]</scope>
    <source>
        <strain evidence="2 3">ATCC BAA-788</strain>
    </source>
</reference>
<comment type="caution">
    <text evidence="2">The sequence shown here is derived from an EMBL/GenBank/DDBJ whole genome shotgun (WGS) entry which is preliminary data.</text>
</comment>
<accession>A0A7X6KX63</accession>
<name>A0A7X6KX63_9CELL</name>
<dbReference type="Pfam" id="PF07179">
    <property type="entry name" value="SseB"/>
    <property type="match status" value="1"/>
</dbReference>
<dbReference type="AlphaFoldDB" id="A0A7X6KX63"/>
<proteinExistence type="predicted"/>
<evidence type="ECO:0000259" key="1">
    <source>
        <dbReference type="Pfam" id="PF07179"/>
    </source>
</evidence>
<feature type="domain" description="SseB protein N-terminal" evidence="1">
    <location>
        <begin position="23"/>
        <end position="145"/>
    </location>
</feature>
<keyword evidence="3" id="KW-1185">Reference proteome</keyword>
<dbReference type="RefSeq" id="WP_168630991.1">
    <property type="nucleotide sequence ID" value="NZ_BONL01000032.1"/>
</dbReference>
<gene>
    <name evidence="2" type="ORF">HGA03_14440</name>
</gene>
<sequence>MTGRELPPTSAFAGDDGSADPGLAAVLADHAEGRAGVPEVVAALAGTRVLVPVLAEAEATEVVHGHTVDREASAGIVALQAPDGRTALPVFSSVAAMTAWRADARPVPSEIARAALSAVEEGWELLVLDPGGPVTVLVPRPAVWALAQQTDWAPAVVGTGADRTVVPEVRDAVREAITAVLAVGESAESEQATAPRRHWWQRERTPAPAAAPPAVREVVVAPGDRAELSVELHLVPGLDRGTVDTLVRAVGAALAGSESVTRRVDSVQVRLR</sequence>
<organism evidence="2 3">
    <name type="scientific">Cellulomonas denverensis</name>
    <dbReference type="NCBI Taxonomy" id="264297"/>
    <lineage>
        <taxon>Bacteria</taxon>
        <taxon>Bacillati</taxon>
        <taxon>Actinomycetota</taxon>
        <taxon>Actinomycetes</taxon>
        <taxon>Micrococcales</taxon>
        <taxon>Cellulomonadaceae</taxon>
        <taxon>Cellulomonas</taxon>
    </lineage>
</organism>